<keyword evidence="2" id="KW-1185">Reference proteome</keyword>
<sequence length="206" mass="22988">MVFHPVNTITDTSATSDENKNRIELTIKVKERKMQANTKRTTFEESNYISSAWKRPLSLPMSRGPRYLRLLPPSANMIVTNFTKEMTNGTVLEGTINRIVLKLKAAENETCANVMIRVNCSSVLTTNDGKTKRISVKDDDVSTENEDVEDKKNPRVRTPVLVKQDASSRTLGTDFGYILPDGWALDGDGQDGNDEYTMVVPMLKAG</sequence>
<name>A0A1E7FTB6_9STRA</name>
<dbReference type="KEGG" id="fcy:FRACYDRAFT_267922"/>
<feature type="non-terminal residue" evidence="1">
    <location>
        <position position="206"/>
    </location>
</feature>
<organism evidence="1 2">
    <name type="scientific">Fragilariopsis cylindrus CCMP1102</name>
    <dbReference type="NCBI Taxonomy" id="635003"/>
    <lineage>
        <taxon>Eukaryota</taxon>
        <taxon>Sar</taxon>
        <taxon>Stramenopiles</taxon>
        <taxon>Ochrophyta</taxon>
        <taxon>Bacillariophyta</taxon>
        <taxon>Bacillariophyceae</taxon>
        <taxon>Bacillariophycidae</taxon>
        <taxon>Bacillariales</taxon>
        <taxon>Bacillariaceae</taxon>
        <taxon>Fragilariopsis</taxon>
    </lineage>
</organism>
<dbReference type="Proteomes" id="UP000095751">
    <property type="component" value="Unassembled WGS sequence"/>
</dbReference>
<evidence type="ECO:0000313" key="1">
    <source>
        <dbReference type="EMBL" id="OEU21398.1"/>
    </source>
</evidence>
<dbReference type="InParanoid" id="A0A1E7FTB6"/>
<protein>
    <submittedName>
        <fullName evidence="1">Uncharacterized protein</fullName>
    </submittedName>
</protein>
<accession>A0A1E7FTB6</accession>
<dbReference type="AlphaFoldDB" id="A0A1E7FTB6"/>
<reference evidence="1 2" key="1">
    <citation type="submission" date="2016-09" db="EMBL/GenBank/DDBJ databases">
        <title>Extensive genetic diversity and differential bi-allelic expression allows diatom success in the polar Southern Ocean.</title>
        <authorList>
            <consortium name="DOE Joint Genome Institute"/>
            <person name="Mock T."/>
            <person name="Otillar R.P."/>
            <person name="Strauss J."/>
            <person name="Dupont C."/>
            <person name="Frickenhaus S."/>
            <person name="Maumus F."/>
            <person name="Mcmullan M."/>
            <person name="Sanges R."/>
            <person name="Schmutz J."/>
            <person name="Toseland A."/>
            <person name="Valas R."/>
            <person name="Veluchamy A."/>
            <person name="Ward B.J."/>
            <person name="Allen A."/>
            <person name="Barry K."/>
            <person name="Falciatore A."/>
            <person name="Ferrante M."/>
            <person name="Fortunato A.E."/>
            <person name="Gloeckner G."/>
            <person name="Gruber A."/>
            <person name="Hipkin R."/>
            <person name="Janech M."/>
            <person name="Kroth P."/>
            <person name="Leese F."/>
            <person name="Lindquist E."/>
            <person name="Lyon B.R."/>
            <person name="Martin J."/>
            <person name="Mayer C."/>
            <person name="Parker M."/>
            <person name="Quesneville H."/>
            <person name="Raymond J."/>
            <person name="Uhlig C."/>
            <person name="Valentin K.U."/>
            <person name="Worden A.Z."/>
            <person name="Armbrust E.V."/>
            <person name="Bowler C."/>
            <person name="Green B."/>
            <person name="Moulton V."/>
            <person name="Van Oosterhout C."/>
            <person name="Grigoriev I."/>
        </authorList>
    </citation>
    <scope>NUCLEOTIDE SEQUENCE [LARGE SCALE GENOMIC DNA]</scope>
    <source>
        <strain evidence="1 2">CCMP1102</strain>
    </source>
</reference>
<dbReference type="EMBL" id="KV784354">
    <property type="protein sequence ID" value="OEU21398.1"/>
    <property type="molecule type" value="Genomic_DNA"/>
</dbReference>
<gene>
    <name evidence="1" type="ORF">FRACYDRAFT_267922</name>
</gene>
<evidence type="ECO:0000313" key="2">
    <source>
        <dbReference type="Proteomes" id="UP000095751"/>
    </source>
</evidence>
<proteinExistence type="predicted"/>
<dbReference type="OrthoDB" id="45994at2759"/>